<protein>
    <submittedName>
        <fullName evidence="4">NAD(P)-dependent oxidoreductase</fullName>
        <ecNumber evidence="4">1.1.-.-</ecNumber>
    </submittedName>
</protein>
<dbReference type="PANTHER" id="PTHR43580">
    <property type="entry name" value="OXIDOREDUCTASE GLYR1-RELATED"/>
    <property type="match status" value="1"/>
</dbReference>
<dbReference type="InterPro" id="IPR013328">
    <property type="entry name" value="6PGD_dom2"/>
</dbReference>
<proteinExistence type="predicted"/>
<feature type="region of interest" description="Disordered" evidence="1">
    <location>
        <begin position="75"/>
        <end position="129"/>
    </location>
</feature>
<organism evidence="4 5">
    <name type="scientific">Streptosporangium vulgare</name>
    <dbReference type="NCBI Taxonomy" id="46190"/>
    <lineage>
        <taxon>Bacteria</taxon>
        <taxon>Bacillati</taxon>
        <taxon>Actinomycetota</taxon>
        <taxon>Actinomycetes</taxon>
        <taxon>Streptosporangiales</taxon>
        <taxon>Streptosporangiaceae</taxon>
        <taxon>Streptosporangium</taxon>
    </lineage>
</organism>
<dbReference type="InterPro" id="IPR048666">
    <property type="entry name" value="RedAm-like_C"/>
</dbReference>
<dbReference type="GO" id="GO:0016491">
    <property type="term" value="F:oxidoreductase activity"/>
    <property type="evidence" value="ECO:0007669"/>
    <property type="project" value="UniProtKB-KW"/>
</dbReference>
<evidence type="ECO:0000259" key="3">
    <source>
        <dbReference type="Pfam" id="PF21761"/>
    </source>
</evidence>
<name>A0ABV5TDU5_9ACTN</name>
<evidence type="ECO:0000256" key="1">
    <source>
        <dbReference type="SAM" id="MobiDB-lite"/>
    </source>
</evidence>
<dbReference type="Pfam" id="PF03446">
    <property type="entry name" value="NAD_binding_2"/>
    <property type="match status" value="1"/>
</dbReference>
<dbReference type="EC" id="1.1.-.-" evidence="4"/>
<evidence type="ECO:0000313" key="5">
    <source>
        <dbReference type="Proteomes" id="UP001589610"/>
    </source>
</evidence>
<dbReference type="Gene3D" id="1.10.1040.10">
    <property type="entry name" value="N-(1-d-carboxylethyl)-l-norvaline Dehydrogenase, domain 2"/>
    <property type="match status" value="1"/>
</dbReference>
<dbReference type="InterPro" id="IPR051265">
    <property type="entry name" value="HIBADH-related_NP60_sf"/>
</dbReference>
<evidence type="ECO:0000259" key="2">
    <source>
        <dbReference type="Pfam" id="PF03446"/>
    </source>
</evidence>
<sequence>MTVIGLGAMGKALAGAFLDNGHPTTVWNRTAGRGGELTARGATEAATAAEAIAASPVVVVCVLDYDAVREVLGAPGPSGLEDVLDTPGTPDDSRTPDTLGTFDGGSRTPGTLEAPDGSRTPGTPGPLDGSRAVSGLLAGRTLVNLTNGTPRQARELARWASERGADYLDGGIMAVPPMIGTPGSLVLCSGSPEAFTAHEGTLSALGAVDYLGEDAGRAALYDIALLSAMYGMFGGFLQAVALTGSERIPATEFTPLVVAWLNAMLTSLPAMAKAYDANDHSATASNLGMQAKGFVNLLETGRDQGVRTELLEPMGALLDRGVAANRGGDDLSALIDLLRTNPARGADPTRATDDPTRAVDPAKVTDAASYDLGSE</sequence>
<feature type="region of interest" description="Disordered" evidence="1">
    <location>
        <begin position="342"/>
        <end position="375"/>
    </location>
</feature>
<dbReference type="EMBL" id="JBHMBS010000004">
    <property type="protein sequence ID" value="MFB9675873.1"/>
    <property type="molecule type" value="Genomic_DNA"/>
</dbReference>
<keyword evidence="5" id="KW-1185">Reference proteome</keyword>
<dbReference type="InterPro" id="IPR006115">
    <property type="entry name" value="6PGDH_NADP-bd"/>
</dbReference>
<feature type="domain" description="6-phosphogluconate dehydrogenase NADP-binding" evidence="2">
    <location>
        <begin position="2"/>
        <end position="74"/>
    </location>
</feature>
<dbReference type="SUPFAM" id="SSF51735">
    <property type="entry name" value="NAD(P)-binding Rossmann-fold domains"/>
    <property type="match status" value="2"/>
</dbReference>
<dbReference type="InterPro" id="IPR036291">
    <property type="entry name" value="NAD(P)-bd_dom_sf"/>
</dbReference>
<dbReference type="Proteomes" id="UP001589610">
    <property type="component" value="Unassembled WGS sequence"/>
</dbReference>
<reference evidence="4 5" key="1">
    <citation type="submission" date="2024-09" db="EMBL/GenBank/DDBJ databases">
        <authorList>
            <person name="Sun Q."/>
            <person name="Mori K."/>
        </authorList>
    </citation>
    <scope>NUCLEOTIDE SEQUENCE [LARGE SCALE GENOMIC DNA]</scope>
    <source>
        <strain evidence="4 5">JCM 3028</strain>
    </source>
</reference>
<accession>A0ABV5TDU5</accession>
<feature type="domain" description="NADPH-dependent reductive aminase-like C-terminal" evidence="3">
    <location>
        <begin position="214"/>
        <end position="339"/>
    </location>
</feature>
<comment type="caution">
    <text evidence="4">The sequence shown here is derived from an EMBL/GenBank/DDBJ whole genome shotgun (WGS) entry which is preliminary data.</text>
</comment>
<evidence type="ECO:0000313" key="4">
    <source>
        <dbReference type="EMBL" id="MFB9675873.1"/>
    </source>
</evidence>
<keyword evidence="4" id="KW-0560">Oxidoreductase</keyword>
<dbReference type="Pfam" id="PF21761">
    <property type="entry name" value="RedAm-like_C"/>
    <property type="match status" value="1"/>
</dbReference>
<dbReference type="RefSeq" id="WP_344745398.1">
    <property type="nucleotide sequence ID" value="NZ_BAAAWW010000064.1"/>
</dbReference>
<dbReference type="Gene3D" id="3.40.50.720">
    <property type="entry name" value="NAD(P)-binding Rossmann-like Domain"/>
    <property type="match status" value="2"/>
</dbReference>
<dbReference type="PANTHER" id="PTHR43580:SF2">
    <property type="entry name" value="CYTOKINE-LIKE NUCLEAR FACTOR N-PAC"/>
    <property type="match status" value="1"/>
</dbReference>
<gene>
    <name evidence="4" type="ORF">ACFFRH_10275</name>
</gene>